<keyword evidence="11" id="KW-1133">Transmembrane helix</keyword>
<evidence type="ECO:0000256" key="10">
    <source>
        <dbReference type="ARBA" id="ARBA00022927"/>
    </source>
</evidence>
<dbReference type="SUPFAM" id="SSF57850">
    <property type="entry name" value="RING/U-box"/>
    <property type="match status" value="1"/>
</dbReference>
<evidence type="ECO:0000256" key="3">
    <source>
        <dbReference type="ARBA" id="ARBA00008704"/>
    </source>
</evidence>
<evidence type="ECO:0000256" key="12">
    <source>
        <dbReference type="ARBA" id="ARBA00023136"/>
    </source>
</evidence>
<evidence type="ECO:0000256" key="14">
    <source>
        <dbReference type="ARBA" id="ARBA00029692"/>
    </source>
</evidence>
<evidence type="ECO:0000313" key="17">
    <source>
        <dbReference type="EMBL" id="KAF9661114.1"/>
    </source>
</evidence>
<dbReference type="Proteomes" id="UP000657918">
    <property type="component" value="Unassembled WGS sequence"/>
</dbReference>
<dbReference type="InterPro" id="IPR013083">
    <property type="entry name" value="Znf_RING/FYVE/PHD"/>
</dbReference>
<name>A0A835MF16_9ROSI</name>
<comment type="similarity">
    <text evidence="3">Belongs to the pex2/pex10/pex12 family.</text>
</comment>
<evidence type="ECO:0000256" key="8">
    <source>
        <dbReference type="ARBA" id="ARBA00022786"/>
    </source>
</evidence>
<evidence type="ECO:0000256" key="1">
    <source>
        <dbReference type="ARBA" id="ARBA00004585"/>
    </source>
</evidence>
<keyword evidence="8" id="KW-0833">Ubl conjugation pathway</keyword>
<evidence type="ECO:0000259" key="16">
    <source>
        <dbReference type="Pfam" id="PF04757"/>
    </source>
</evidence>
<keyword evidence="9" id="KW-0862">Zinc</keyword>
<evidence type="ECO:0000256" key="11">
    <source>
        <dbReference type="ARBA" id="ARBA00022989"/>
    </source>
</evidence>
<keyword evidence="12" id="KW-0472">Membrane</keyword>
<keyword evidence="7" id="KW-0863">Zinc-finger</keyword>
<keyword evidence="4" id="KW-0813">Transport</keyword>
<dbReference type="OrthoDB" id="2014825at2759"/>
<feature type="domain" description="Pex N-terminal" evidence="16">
    <location>
        <begin position="21"/>
        <end position="298"/>
    </location>
</feature>
<dbReference type="EMBL" id="JADGMS010000019">
    <property type="protein sequence ID" value="KAF9661114.1"/>
    <property type="molecule type" value="Genomic_DNA"/>
</dbReference>
<dbReference type="GO" id="GO:1990429">
    <property type="term" value="C:peroxisomal importomer complex"/>
    <property type="evidence" value="ECO:0007669"/>
    <property type="project" value="TreeGrafter"/>
</dbReference>
<dbReference type="Pfam" id="PF04757">
    <property type="entry name" value="Pex2_Pex12"/>
    <property type="match status" value="1"/>
</dbReference>
<keyword evidence="18" id="KW-1185">Reference proteome</keyword>
<evidence type="ECO:0000256" key="6">
    <source>
        <dbReference type="ARBA" id="ARBA00022723"/>
    </source>
</evidence>
<organism evidence="17 18">
    <name type="scientific">Salix dunnii</name>
    <dbReference type="NCBI Taxonomy" id="1413687"/>
    <lineage>
        <taxon>Eukaryota</taxon>
        <taxon>Viridiplantae</taxon>
        <taxon>Streptophyta</taxon>
        <taxon>Embryophyta</taxon>
        <taxon>Tracheophyta</taxon>
        <taxon>Spermatophyta</taxon>
        <taxon>Magnoliopsida</taxon>
        <taxon>eudicotyledons</taxon>
        <taxon>Gunneridae</taxon>
        <taxon>Pentapetalae</taxon>
        <taxon>rosids</taxon>
        <taxon>fabids</taxon>
        <taxon>Malpighiales</taxon>
        <taxon>Salicaceae</taxon>
        <taxon>Saliceae</taxon>
        <taxon>Salix</taxon>
    </lineage>
</organism>
<dbReference type="GO" id="GO:0004842">
    <property type="term" value="F:ubiquitin-protein transferase activity"/>
    <property type="evidence" value="ECO:0007669"/>
    <property type="project" value="TreeGrafter"/>
</dbReference>
<dbReference type="GO" id="GO:0005778">
    <property type="term" value="C:peroxisomal membrane"/>
    <property type="evidence" value="ECO:0007669"/>
    <property type="project" value="UniProtKB-SubCell"/>
</dbReference>
<dbReference type="GO" id="GO:0016558">
    <property type="term" value="P:protein import into peroxisome matrix"/>
    <property type="evidence" value="ECO:0007669"/>
    <property type="project" value="InterPro"/>
</dbReference>
<dbReference type="GO" id="GO:0008270">
    <property type="term" value="F:zinc ion binding"/>
    <property type="evidence" value="ECO:0007669"/>
    <property type="project" value="UniProtKB-KW"/>
</dbReference>
<comment type="caution">
    <text evidence="17">The sequence shown here is derived from an EMBL/GenBank/DDBJ whole genome shotgun (WGS) entry which is preliminary data.</text>
</comment>
<dbReference type="CDD" id="cd16451">
    <property type="entry name" value="mRING_PEX12"/>
    <property type="match status" value="1"/>
</dbReference>
<dbReference type="InterPro" id="IPR006845">
    <property type="entry name" value="Pex_N"/>
</dbReference>
<protein>
    <recommendedName>
        <fullName evidence="14">Peroxin-12</fullName>
    </recommendedName>
</protein>
<dbReference type="FunFam" id="3.40.50.11350:FF:000008">
    <property type="entry name" value="Alpha-(1,6)-fucosyltransferase"/>
    <property type="match status" value="1"/>
</dbReference>
<evidence type="ECO:0000256" key="13">
    <source>
        <dbReference type="ARBA" id="ARBA00023140"/>
    </source>
</evidence>
<keyword evidence="10" id="KW-0653">Protein transport</keyword>
<evidence type="ECO:0000256" key="5">
    <source>
        <dbReference type="ARBA" id="ARBA00022692"/>
    </source>
</evidence>
<sequence>MLFQVGGQGTRPTFFEMSAAQQLPASLRAALTYSIGVLALRRPFLHKVLDYEDEFFSLLMLVLETHSLRTTDASFAESLYGLRRRTVKIRVKKEDARPNSGDGIQQLGLEKHQRILSVVFLVALPYLKSKLHSIYNKEREARLQASLWGNGDETVEDAGYFSGGESSLVSREATIRSRLMKKIQKIMFVCYPWLHASSEGMSFAYQLLYLLDATGFYSLGLHALGIHVCRATGQELMDTSSRISKIRSNERERLHGPPWLKALQRALLSCTYTMLDYAQTGLIAAVFFFKMMEWWYQSAEERMSAPTVYPPPPPPPAPKVAKEGIPLPPDRTICPLCSQKRANPSTVTISGFVFCYACIFKYVSQYNRCPVTLMPANVDQIRSSKGHGICLTSLFLAALTSLGTFEFRGISFSAISQGNSPLNSSSSGFISEYKLPIIEADCNPTVFEVIIDKMMLQKELWSSKISLHEEASPSMNLIADTVANADCKFERNEVVTERWVDSKRSENGTDDERVSLLHSAWSALLSESVDGGSAFWHGAGLDRSAVPNAPHLENCKLNEQTNERLDKRPENKRLPPWTTWKGLLDTHPAFMANEQLKYLRHQAISEGAYPPWITGSDEENYPVTRKVQRDIWLHQHPENCRDPNVRFLVAEWERLPGFGIGAQLVGMCGLLSIAINEKRVLVTSYYNRADHDGCKGSYRSSWSCYFFPETSQECRDHAFELLGNKEALEKGIITTKDSYGENPGPTTEINGSLVAFHRKMDRRWWRAQAIRYLMRFQTQYTCGLINIARNAAFGKEAAKMVLKSLGREWPKDFEKQRSDIEEFVWSNHRPWIPRPLLSMHVRMGDKACEMKVVEFEDYMHLADRIRQRFPQLTSAWLSSEMQEVIDKSKLYTNWDFYYTNVTRQVGNTSMAAYEASLGRQTSTNYPLVNFLMAAEADFFIGALGSTWCYLIDGMRNTGGKVMAGYLSVNKDRFW</sequence>
<dbReference type="AlphaFoldDB" id="A0A835MF16"/>
<keyword evidence="13" id="KW-0576">Peroxisome</keyword>
<comment type="pathway">
    <text evidence="2">Protein modification; protein ubiquitination.</text>
</comment>
<keyword evidence="6" id="KW-0479">Metal-binding</keyword>
<dbReference type="PANTHER" id="PTHR12888">
    <property type="entry name" value="PEROXISOME ASSEMBLY PROTEIN 12 PEROXIN-12"/>
    <property type="match status" value="1"/>
</dbReference>
<comment type="subcellular location">
    <subcellularLocation>
        <location evidence="1">Peroxisome membrane</location>
        <topology evidence="1">Multi-pass membrane protein</topology>
    </subcellularLocation>
</comment>
<dbReference type="Gene3D" id="3.30.40.10">
    <property type="entry name" value="Zinc/RING finger domain, C3HC4 (zinc finger)"/>
    <property type="match status" value="1"/>
</dbReference>
<evidence type="ECO:0000256" key="15">
    <source>
        <dbReference type="ARBA" id="ARBA00045862"/>
    </source>
</evidence>
<comment type="function">
    <text evidence="15">Component of a retrotranslocation channel required for peroxisome organization by mediating export of the PEX5 receptor from peroxisomes to the cytosol, thereby promoting PEX5 recycling. The retrotranslocation channel is composed of PEX2, PEX10 and PEX12; each subunit contributing transmembrane segments that coassemble into an open channel that specifically allows the passage of PEX5 through the peroxisomal membrane. PEX12 also regulates PEX5 recycling by activating the E3 ubiquitin-protein ligase activity of PEX10. When PEX5 recycling is compromised, PEX12 stimulates PEX10-mediated polyubiquitination of PEX5, leading to its subsequent degradation.</text>
</comment>
<accession>A0A835MF16</accession>
<gene>
    <name evidence="17" type="ORF">SADUNF_Sadunf19G0034100</name>
</gene>
<dbReference type="GO" id="GO:0006513">
    <property type="term" value="P:protein monoubiquitination"/>
    <property type="evidence" value="ECO:0007669"/>
    <property type="project" value="TreeGrafter"/>
</dbReference>
<dbReference type="Gene3D" id="3.40.50.11350">
    <property type="match status" value="1"/>
</dbReference>
<reference evidence="17 18" key="1">
    <citation type="submission" date="2020-10" db="EMBL/GenBank/DDBJ databases">
        <title>Plant Genome Project.</title>
        <authorList>
            <person name="Zhang R.-G."/>
        </authorList>
    </citation>
    <scope>NUCLEOTIDE SEQUENCE [LARGE SCALE GENOMIC DNA]</scope>
    <source>
        <strain evidence="17">FAFU-HL-1</strain>
        <tissue evidence="17">Leaf</tissue>
    </source>
</reference>
<dbReference type="FunFam" id="3.30.40.10:FF:000357">
    <property type="entry name" value="Peroxisome biogenesis protein 12"/>
    <property type="match status" value="1"/>
</dbReference>
<keyword evidence="5" id="KW-0812">Transmembrane</keyword>
<dbReference type="InterPro" id="IPR017375">
    <property type="entry name" value="PEX12"/>
</dbReference>
<evidence type="ECO:0000256" key="4">
    <source>
        <dbReference type="ARBA" id="ARBA00022448"/>
    </source>
</evidence>
<evidence type="ECO:0000256" key="9">
    <source>
        <dbReference type="ARBA" id="ARBA00022833"/>
    </source>
</evidence>
<evidence type="ECO:0000256" key="7">
    <source>
        <dbReference type="ARBA" id="ARBA00022771"/>
    </source>
</evidence>
<proteinExistence type="inferred from homology"/>
<dbReference type="PANTHER" id="PTHR12888:SF0">
    <property type="entry name" value="PEROXISOME ASSEMBLY PROTEIN 12"/>
    <property type="match status" value="1"/>
</dbReference>
<evidence type="ECO:0000256" key="2">
    <source>
        <dbReference type="ARBA" id="ARBA00004906"/>
    </source>
</evidence>
<evidence type="ECO:0000313" key="18">
    <source>
        <dbReference type="Proteomes" id="UP000657918"/>
    </source>
</evidence>